<dbReference type="OrthoDB" id="1924577at2759"/>
<comment type="subcellular location">
    <subcellularLocation>
        <location evidence="1">Nucleus</location>
    </subcellularLocation>
</comment>
<dbReference type="Pfam" id="PF09368">
    <property type="entry name" value="Sas10"/>
    <property type="match status" value="1"/>
</dbReference>
<feature type="compositionally biased region" description="Acidic residues" evidence="6">
    <location>
        <begin position="11"/>
        <end position="27"/>
    </location>
</feature>
<sequence>MDKIKFKNNDEEYEPTDSEEDYSEEEKELLQEVRKGRKRDESKQKEVLAFTESEDEEEDEEDDDEEAEDDGDDDMGLADSDIEGAEVNEDDLPDTKYWGKKTSAYYNTDFVDQDYSSYNEKEEELAKLEEEEAKAIQLRLAKQLKEEDFALDSAFSKLKKNKKGLAAEEDKSLKGTLLKADFSGLSKRERLELFEKDSPEFAGLVGDFEGYLEEIQQLHAPVLRHVHENNLNMIPALQFAQHYQNIALTYCSNLAFYLLLKAKRCSIENHPIIQRLTQLKKLLNQLDDKHENIIKPQLEALLERIQDGDEFEILDLKNVPPPEGEEKTTKRTKKQTQLGILSAYGDDEDNAAEEGPAKKKTKMENDVDLATLAEMSSDDGDEDDDDDVNEMGDEEEEEEGDAESRRGITYQIAKNKGLMPHRKKEQRNPRVKHRGKYRKALIRRKGAVRTVRKETSRYGGEISGIKATANRYIRAALIVSRLSITERSQQGFLAIPQVLPAGCFDNLVSTSQFVHDCSDVSCRLAL</sequence>
<evidence type="ECO:0000256" key="1">
    <source>
        <dbReference type="ARBA" id="ARBA00004123"/>
    </source>
</evidence>
<dbReference type="GO" id="GO:0000462">
    <property type="term" value="P:maturation of SSU-rRNA from tricistronic rRNA transcript (SSU-rRNA, 5.8S rRNA, LSU-rRNA)"/>
    <property type="evidence" value="ECO:0007669"/>
    <property type="project" value="TreeGrafter"/>
</dbReference>
<gene>
    <name evidence="8" type="ORF">FF38_07460</name>
</gene>
<dbReference type="AlphaFoldDB" id="A0A0L0CDW2"/>
<comment type="similarity">
    <text evidence="2">Belongs to the SAS10 family.</text>
</comment>
<feature type="domain" description="Sas10 C-terminal" evidence="7">
    <location>
        <begin position="403"/>
        <end position="471"/>
    </location>
</feature>
<keyword evidence="5" id="KW-0175">Coiled coil</keyword>
<dbReference type="GO" id="GO:0032040">
    <property type="term" value="C:small-subunit processome"/>
    <property type="evidence" value="ECO:0007669"/>
    <property type="project" value="TreeGrafter"/>
</dbReference>
<feature type="coiled-coil region" evidence="5">
    <location>
        <begin position="111"/>
        <end position="148"/>
    </location>
</feature>
<dbReference type="InterPro" id="IPR018972">
    <property type="entry name" value="Sas10_C_dom"/>
</dbReference>
<feature type="region of interest" description="Disordered" evidence="6">
    <location>
        <begin position="315"/>
        <end position="407"/>
    </location>
</feature>
<dbReference type="Proteomes" id="UP000037069">
    <property type="component" value="Unassembled WGS sequence"/>
</dbReference>
<dbReference type="PANTHER" id="PTHR13237:SF8">
    <property type="entry name" value="SOMETHING ABOUT SILENCING PROTEIN 10"/>
    <property type="match status" value="1"/>
</dbReference>
<evidence type="ECO:0000256" key="2">
    <source>
        <dbReference type="ARBA" id="ARBA00010979"/>
    </source>
</evidence>
<accession>A0A0L0CDW2</accession>
<dbReference type="EMBL" id="JRES01000523">
    <property type="protein sequence ID" value="KNC30435.1"/>
    <property type="molecule type" value="Genomic_DNA"/>
</dbReference>
<keyword evidence="9" id="KW-1185">Reference proteome</keyword>
<feature type="compositionally biased region" description="Acidic residues" evidence="6">
    <location>
        <begin position="52"/>
        <end position="92"/>
    </location>
</feature>
<keyword evidence="3" id="KW-0597">Phosphoprotein</keyword>
<feature type="compositionally biased region" description="Basic and acidic residues" evidence="6">
    <location>
        <begin position="1"/>
        <end position="10"/>
    </location>
</feature>
<evidence type="ECO:0000259" key="7">
    <source>
        <dbReference type="Pfam" id="PF09368"/>
    </source>
</evidence>
<organism evidence="8 9">
    <name type="scientific">Lucilia cuprina</name>
    <name type="common">Green bottle fly</name>
    <name type="synonym">Australian sheep blowfly</name>
    <dbReference type="NCBI Taxonomy" id="7375"/>
    <lineage>
        <taxon>Eukaryota</taxon>
        <taxon>Metazoa</taxon>
        <taxon>Ecdysozoa</taxon>
        <taxon>Arthropoda</taxon>
        <taxon>Hexapoda</taxon>
        <taxon>Insecta</taxon>
        <taxon>Pterygota</taxon>
        <taxon>Neoptera</taxon>
        <taxon>Endopterygota</taxon>
        <taxon>Diptera</taxon>
        <taxon>Brachycera</taxon>
        <taxon>Muscomorpha</taxon>
        <taxon>Oestroidea</taxon>
        <taxon>Calliphoridae</taxon>
        <taxon>Luciliinae</taxon>
        <taxon>Lucilia</taxon>
    </lineage>
</organism>
<dbReference type="OMA" id="EEYIRPQ"/>
<dbReference type="PANTHER" id="PTHR13237">
    <property type="entry name" value="SOMETHING ABOUT SILENCING PROTEIN 10-RELATED"/>
    <property type="match status" value="1"/>
</dbReference>
<evidence type="ECO:0000256" key="5">
    <source>
        <dbReference type="SAM" id="Coils"/>
    </source>
</evidence>
<reference evidence="8 9" key="1">
    <citation type="journal article" date="2015" name="Nat. Commun.">
        <title>Lucilia cuprina genome unlocks parasitic fly biology to underpin future interventions.</title>
        <authorList>
            <person name="Anstead C.A."/>
            <person name="Korhonen P.K."/>
            <person name="Young N.D."/>
            <person name="Hall R.S."/>
            <person name="Jex A.R."/>
            <person name="Murali S.C."/>
            <person name="Hughes D.S."/>
            <person name="Lee S.F."/>
            <person name="Perry T."/>
            <person name="Stroehlein A.J."/>
            <person name="Ansell B.R."/>
            <person name="Breugelmans B."/>
            <person name="Hofmann A."/>
            <person name="Qu J."/>
            <person name="Dugan S."/>
            <person name="Lee S.L."/>
            <person name="Chao H."/>
            <person name="Dinh H."/>
            <person name="Han Y."/>
            <person name="Doddapaneni H.V."/>
            <person name="Worley K.C."/>
            <person name="Muzny D.M."/>
            <person name="Ioannidis P."/>
            <person name="Waterhouse R.M."/>
            <person name="Zdobnov E.M."/>
            <person name="James P.J."/>
            <person name="Bagnall N.H."/>
            <person name="Kotze A.C."/>
            <person name="Gibbs R.A."/>
            <person name="Richards S."/>
            <person name="Batterham P."/>
            <person name="Gasser R.B."/>
        </authorList>
    </citation>
    <scope>NUCLEOTIDE SEQUENCE [LARGE SCALE GENOMIC DNA]</scope>
    <source>
        <strain evidence="8 9">LS</strain>
        <tissue evidence="8">Full body</tissue>
    </source>
</reference>
<dbReference type="STRING" id="7375.A0A0L0CDW2"/>
<feature type="compositionally biased region" description="Basic and acidic residues" evidence="6">
    <location>
        <begin position="28"/>
        <end position="46"/>
    </location>
</feature>
<protein>
    <submittedName>
        <fullName evidence="8">Something about silencing protein 10</fullName>
    </submittedName>
</protein>
<dbReference type="InterPro" id="IPR007146">
    <property type="entry name" value="Sas10/Utp3/C1D"/>
</dbReference>
<keyword evidence="4" id="KW-0539">Nucleus</keyword>
<dbReference type="Pfam" id="PF04000">
    <property type="entry name" value="Sas10_Utp3"/>
    <property type="match status" value="1"/>
</dbReference>
<name>A0A0L0CDW2_LUCCU</name>
<proteinExistence type="inferred from homology"/>
<evidence type="ECO:0000256" key="4">
    <source>
        <dbReference type="ARBA" id="ARBA00023242"/>
    </source>
</evidence>
<feature type="region of interest" description="Disordered" evidence="6">
    <location>
        <begin position="1"/>
        <end position="98"/>
    </location>
</feature>
<evidence type="ECO:0000256" key="3">
    <source>
        <dbReference type="ARBA" id="ARBA00022553"/>
    </source>
</evidence>
<feature type="compositionally biased region" description="Acidic residues" evidence="6">
    <location>
        <begin position="376"/>
        <end position="401"/>
    </location>
</feature>
<evidence type="ECO:0000313" key="9">
    <source>
        <dbReference type="Proteomes" id="UP000037069"/>
    </source>
</evidence>
<evidence type="ECO:0000313" key="8">
    <source>
        <dbReference type="EMBL" id="KNC30435.1"/>
    </source>
</evidence>
<evidence type="ECO:0000256" key="6">
    <source>
        <dbReference type="SAM" id="MobiDB-lite"/>
    </source>
</evidence>
<comment type="caution">
    <text evidence="8">The sequence shown here is derived from an EMBL/GenBank/DDBJ whole genome shotgun (WGS) entry which is preliminary data.</text>
</comment>